<dbReference type="Proteomes" id="UP000609879">
    <property type="component" value="Unassembled WGS sequence"/>
</dbReference>
<accession>A0ABQ3YIL8</accession>
<gene>
    <name evidence="1" type="ORF">Ade02nite_84910</name>
</gene>
<evidence type="ECO:0000313" key="1">
    <source>
        <dbReference type="EMBL" id="GID79850.1"/>
    </source>
</evidence>
<comment type="caution">
    <text evidence="1">The sequence shown here is derived from an EMBL/GenBank/DDBJ whole genome shotgun (WGS) entry which is preliminary data.</text>
</comment>
<organism evidence="1 2">
    <name type="scientific">Paractinoplanes deccanensis</name>
    <dbReference type="NCBI Taxonomy" id="113561"/>
    <lineage>
        <taxon>Bacteria</taxon>
        <taxon>Bacillati</taxon>
        <taxon>Actinomycetota</taxon>
        <taxon>Actinomycetes</taxon>
        <taxon>Micromonosporales</taxon>
        <taxon>Micromonosporaceae</taxon>
        <taxon>Paractinoplanes</taxon>
    </lineage>
</organism>
<dbReference type="EMBL" id="BOMI01000178">
    <property type="protein sequence ID" value="GID79850.1"/>
    <property type="molecule type" value="Genomic_DNA"/>
</dbReference>
<sequence length="65" mass="6829">MRLTALLEAYVIVGADPGEQRDLFAAQARHPAAAVLRQAHVLGFEGLAPGSQKSPSGVAWLMTEG</sequence>
<proteinExistence type="predicted"/>
<reference evidence="1 2" key="1">
    <citation type="submission" date="2021-01" db="EMBL/GenBank/DDBJ databases">
        <title>Whole genome shotgun sequence of Actinoplanes deccanensis NBRC 13994.</title>
        <authorList>
            <person name="Komaki H."/>
            <person name="Tamura T."/>
        </authorList>
    </citation>
    <scope>NUCLEOTIDE SEQUENCE [LARGE SCALE GENOMIC DNA]</scope>
    <source>
        <strain evidence="1 2">NBRC 13994</strain>
    </source>
</reference>
<evidence type="ECO:0000313" key="2">
    <source>
        <dbReference type="Proteomes" id="UP000609879"/>
    </source>
</evidence>
<name>A0ABQ3YIL8_9ACTN</name>
<protein>
    <submittedName>
        <fullName evidence="1">Uncharacterized protein</fullName>
    </submittedName>
</protein>
<keyword evidence="2" id="KW-1185">Reference proteome</keyword>